<dbReference type="Proteomes" id="UP000295717">
    <property type="component" value="Unassembled WGS sequence"/>
</dbReference>
<dbReference type="AlphaFoldDB" id="A0A4R3MV90"/>
<keyword evidence="2" id="KW-1185">Reference proteome</keyword>
<dbReference type="EMBL" id="SMAO01000013">
    <property type="protein sequence ID" value="TCT18238.1"/>
    <property type="molecule type" value="Genomic_DNA"/>
</dbReference>
<reference evidence="1 2" key="1">
    <citation type="submission" date="2019-03" db="EMBL/GenBank/DDBJ databases">
        <title>Genomic Encyclopedia of Type Strains, Phase IV (KMG-IV): sequencing the most valuable type-strain genomes for metagenomic binning, comparative biology and taxonomic classification.</title>
        <authorList>
            <person name="Goeker M."/>
        </authorList>
    </citation>
    <scope>NUCLEOTIDE SEQUENCE [LARGE SCALE GENOMIC DNA]</scope>
    <source>
        <strain evidence="1 2">DSM 13587</strain>
    </source>
</reference>
<name>A0A4R3MV90_9GAMM</name>
<gene>
    <name evidence="1" type="ORF">EDC35_11358</name>
</gene>
<protein>
    <submittedName>
        <fullName evidence="1">Uncharacterized protein</fullName>
    </submittedName>
</protein>
<evidence type="ECO:0000313" key="2">
    <source>
        <dbReference type="Proteomes" id="UP000295717"/>
    </source>
</evidence>
<sequence length="151" mass="17211">MITLFKVTPMPTQTRPALRTWSSLLSILILLSLAGCGAVKKDKLAVGLQSATNAYQSALRWGYYETAYGFLHPDARQDKPLPKVLEGLRLTGYDVVQPPTIQGEETATQIVMIEYLHEDRQIVKQITDRQLWRWDESVQAWRLHSGLPKFE</sequence>
<proteinExistence type="predicted"/>
<organism evidence="1 2">
    <name type="scientific">Thiobaca trueperi</name>
    <dbReference type="NCBI Taxonomy" id="127458"/>
    <lineage>
        <taxon>Bacteria</taxon>
        <taxon>Pseudomonadati</taxon>
        <taxon>Pseudomonadota</taxon>
        <taxon>Gammaproteobacteria</taxon>
        <taxon>Chromatiales</taxon>
        <taxon>Chromatiaceae</taxon>
        <taxon>Thiobaca</taxon>
    </lineage>
</organism>
<comment type="caution">
    <text evidence="1">The sequence shown here is derived from an EMBL/GenBank/DDBJ whole genome shotgun (WGS) entry which is preliminary data.</text>
</comment>
<accession>A0A4R3MV90</accession>
<evidence type="ECO:0000313" key="1">
    <source>
        <dbReference type="EMBL" id="TCT18238.1"/>
    </source>
</evidence>